<dbReference type="RefSeq" id="WP_021589221.1">
    <property type="nucleotide sequence ID" value="NZ_AWEY01000008.1"/>
</dbReference>
<evidence type="ECO:0000313" key="3">
    <source>
        <dbReference type="Proteomes" id="UP000016648"/>
    </source>
</evidence>
<keyword evidence="3" id="KW-1185">Reference proteome</keyword>
<dbReference type="InterPro" id="IPR010727">
    <property type="entry name" value="DUF1302"/>
</dbReference>
<feature type="signal peptide" evidence="1">
    <location>
        <begin position="1"/>
        <end position="21"/>
    </location>
</feature>
<proteinExistence type="predicted"/>
<comment type="caution">
    <text evidence="2">The sequence shown here is derived from an EMBL/GenBank/DDBJ whole genome shotgun (WGS) entry which is preliminary data.</text>
</comment>
<gene>
    <name evidence="2" type="ORF">HMPREF9135_0298</name>
</gene>
<dbReference type="SUPFAM" id="SSF56935">
    <property type="entry name" value="Porins"/>
    <property type="match status" value="1"/>
</dbReference>
<reference evidence="2 3" key="1">
    <citation type="submission" date="2013-08" db="EMBL/GenBank/DDBJ databases">
        <authorList>
            <person name="Durkin A.S."/>
            <person name="Haft D.R."/>
            <person name="McCorrison J."/>
            <person name="Torralba M."/>
            <person name="Gillis M."/>
            <person name="Haft D.H."/>
            <person name="Methe B."/>
            <person name="Sutton G."/>
            <person name="Nelson K.E."/>
        </authorList>
    </citation>
    <scope>NUCLEOTIDE SEQUENCE [LARGE SCALE GENOMIC DNA]</scope>
    <source>
        <strain evidence="2 3">F0067</strain>
    </source>
</reference>
<dbReference type="AlphaFoldDB" id="U2QMS5"/>
<dbReference type="EMBL" id="AWEY01000008">
    <property type="protein sequence ID" value="ERK40092.1"/>
    <property type="molecule type" value="Genomic_DNA"/>
</dbReference>
<dbReference type="PATRIC" id="fig|1115809.3.peg.781"/>
<organism evidence="2 3">
    <name type="scientific">Segatella baroniae F0067</name>
    <dbReference type="NCBI Taxonomy" id="1115809"/>
    <lineage>
        <taxon>Bacteria</taxon>
        <taxon>Pseudomonadati</taxon>
        <taxon>Bacteroidota</taxon>
        <taxon>Bacteroidia</taxon>
        <taxon>Bacteroidales</taxon>
        <taxon>Prevotellaceae</taxon>
        <taxon>Segatella</taxon>
    </lineage>
</organism>
<keyword evidence="1" id="KW-0732">Signal</keyword>
<evidence type="ECO:0000313" key="2">
    <source>
        <dbReference type="EMBL" id="ERK40092.1"/>
    </source>
</evidence>
<protein>
    <submittedName>
        <fullName evidence="2">Uncharacterized protein</fullName>
    </submittedName>
</protein>
<accession>U2QMS5</accession>
<evidence type="ECO:0000256" key="1">
    <source>
        <dbReference type="SAM" id="SignalP"/>
    </source>
</evidence>
<feature type="chain" id="PRO_5004634430" evidence="1">
    <location>
        <begin position="22"/>
        <end position="416"/>
    </location>
</feature>
<name>U2QMS5_9BACT</name>
<sequence length="416" mass="46448">MEVLRLWFLLLVPLLSAQAHAQTDTLDEASLQVRVKGFLDSYHAVRTEGKADWMASRTRARSEVTLEKGPASLFLSLNATYNALLNDRTGIELREAYLSYAKGNVDLRVGRQIIVWGVADALRITDCVSPFDYTEFLAQDYDDIRIPVNALRARYTWRSLTLEAVCVPTSAFGIVPTDSRNPWALRPAASSLPYTIDLESGKPDKRLANMEFGGRLTLNLSGLDLSLSGLRTWNKMPVVTTRLSTDGQSLLIDGLYRRMTMAGADCSLPVGRFVLRGETACYFNEAQEAIAGTDVLRRNVLHALVGIDWFPGNDWNVSAQYAHRHLSGHLGNATHRNTGLATARIGKELLRNTLKLSTFAYIDVTNGGVFNRFSAAYALNDQIELTAGYDFFHADKGTFSLYRHNSETWMKLKYSF</sequence>
<dbReference type="Proteomes" id="UP000016648">
    <property type="component" value="Unassembled WGS sequence"/>
</dbReference>
<dbReference type="Pfam" id="PF06980">
    <property type="entry name" value="DUF1302"/>
    <property type="match status" value="1"/>
</dbReference>